<keyword evidence="3" id="KW-0143">Chaperone</keyword>
<dbReference type="PANTHER" id="PTHR13748:SF62">
    <property type="entry name" value="COBW DOMAIN-CONTAINING PROTEIN"/>
    <property type="match status" value="1"/>
</dbReference>
<dbReference type="CDD" id="cd03112">
    <property type="entry name" value="CobW-like"/>
    <property type="match status" value="1"/>
</dbReference>
<dbReference type="Pfam" id="PF02492">
    <property type="entry name" value="cobW"/>
    <property type="match status" value="1"/>
</dbReference>
<accession>A0A1Y1QST2</accession>
<evidence type="ECO:0000256" key="2">
    <source>
        <dbReference type="ARBA" id="ARBA00022801"/>
    </source>
</evidence>
<dbReference type="InterPro" id="IPR036627">
    <property type="entry name" value="CobW-likC_sf"/>
</dbReference>
<comment type="caution">
    <text evidence="8">The sequence shown here is derived from an EMBL/GenBank/DDBJ whole genome shotgun (WGS) entry which is preliminary data.</text>
</comment>
<organism evidence="8 9">
    <name type="scientific">Thiothrix lacustris</name>
    <dbReference type="NCBI Taxonomy" id="525917"/>
    <lineage>
        <taxon>Bacteria</taxon>
        <taxon>Pseudomonadati</taxon>
        <taxon>Pseudomonadota</taxon>
        <taxon>Gammaproteobacteria</taxon>
        <taxon>Thiotrichales</taxon>
        <taxon>Thiotrichaceae</taxon>
        <taxon>Thiothrix</taxon>
    </lineage>
</organism>
<protein>
    <submittedName>
        <fullName evidence="8">Cobalamin biosynthesis protein CobW</fullName>
    </submittedName>
</protein>
<proteinExistence type="inferred from homology"/>
<comment type="catalytic activity">
    <reaction evidence="6">
        <text>GTP + H2O = GDP + phosphate + H(+)</text>
        <dbReference type="Rhea" id="RHEA:19669"/>
        <dbReference type="ChEBI" id="CHEBI:15377"/>
        <dbReference type="ChEBI" id="CHEBI:15378"/>
        <dbReference type="ChEBI" id="CHEBI:37565"/>
        <dbReference type="ChEBI" id="CHEBI:43474"/>
        <dbReference type="ChEBI" id="CHEBI:58189"/>
    </reaction>
    <physiologicalReaction direction="left-to-right" evidence="6">
        <dbReference type="Rhea" id="RHEA:19670"/>
    </physiologicalReaction>
</comment>
<name>A0A1Y1QST2_9GAMM</name>
<comment type="function">
    <text evidence="5">Zinc chaperone that directly transfers zinc cofactor to target proteins, thereby activating them. Zinc is transferred from the CXCC motif in the GTPase domain to the zinc binding site in target proteins in a process requiring GTP hydrolysis.</text>
</comment>
<evidence type="ECO:0000256" key="6">
    <source>
        <dbReference type="ARBA" id="ARBA00049117"/>
    </source>
</evidence>
<comment type="similarity">
    <text evidence="4">Belongs to the SIMIBI class G3E GTPase family. ZNG1 subfamily.</text>
</comment>
<dbReference type="GO" id="GO:0016787">
    <property type="term" value="F:hydrolase activity"/>
    <property type="evidence" value="ECO:0007669"/>
    <property type="project" value="UniProtKB-KW"/>
</dbReference>
<sequence>MPSTYREPDGVEVRIPITLLTGFLGSGKTTVLNNLLKASFWERLLRTPPLTAVIMNEFGSIGLDHHLVDNTQGTMALLSGGCVCCEIQGSLVPTLKNLWMGRRDGKIPPYERIIIETTGIADPPPILETLLRSDWVAKRHYLDGVITTVDAVFGNGQLDQHFEAVRQVAGADRLLLTKTDLADASTIQRLETRLAEINPSAPIVHVQHGNVDPDNIFKLRAYHQTEPVAAKQWLAAENFRVVSASLPLKQPGILNPHVPTHGGTDGRIRSFSLQFEQPLPWAGVSEALDTLVEFCSARLLRMKAIVNVQEYPGHPIVLHAVQHLFYPSVELPAWPDADQRSRFVFITADLDEAFVSNLLTSFTQTVNPVATTEHP</sequence>
<keyword evidence="2" id="KW-0378">Hydrolase</keyword>
<dbReference type="Proteomes" id="UP000192491">
    <property type="component" value="Unassembled WGS sequence"/>
</dbReference>
<keyword evidence="1" id="KW-0547">Nucleotide-binding</keyword>
<dbReference type="PANTHER" id="PTHR13748">
    <property type="entry name" value="COBW-RELATED"/>
    <property type="match status" value="1"/>
</dbReference>
<dbReference type="SUPFAM" id="SSF52540">
    <property type="entry name" value="P-loop containing nucleoside triphosphate hydrolases"/>
    <property type="match status" value="1"/>
</dbReference>
<dbReference type="InterPro" id="IPR011629">
    <property type="entry name" value="CobW-like_C"/>
</dbReference>
<dbReference type="InterPro" id="IPR051316">
    <property type="entry name" value="Zinc-reg_GTPase_activator"/>
</dbReference>
<dbReference type="InterPro" id="IPR003495">
    <property type="entry name" value="CobW/HypB/UreG_nucleotide-bd"/>
</dbReference>
<dbReference type="EMBL" id="MTEJ01000064">
    <property type="protein sequence ID" value="OQX12526.1"/>
    <property type="molecule type" value="Genomic_DNA"/>
</dbReference>
<dbReference type="Gene3D" id="3.40.50.300">
    <property type="entry name" value="P-loop containing nucleotide triphosphate hydrolases"/>
    <property type="match status" value="1"/>
</dbReference>
<dbReference type="GO" id="GO:0000166">
    <property type="term" value="F:nucleotide binding"/>
    <property type="evidence" value="ECO:0007669"/>
    <property type="project" value="UniProtKB-KW"/>
</dbReference>
<evidence type="ECO:0000256" key="3">
    <source>
        <dbReference type="ARBA" id="ARBA00023186"/>
    </source>
</evidence>
<evidence type="ECO:0000256" key="1">
    <source>
        <dbReference type="ARBA" id="ARBA00022741"/>
    </source>
</evidence>
<dbReference type="InterPro" id="IPR027417">
    <property type="entry name" value="P-loop_NTPase"/>
</dbReference>
<feature type="domain" description="CobW C-terminal" evidence="7">
    <location>
        <begin position="268"/>
        <end position="363"/>
    </location>
</feature>
<dbReference type="SMART" id="SM00833">
    <property type="entry name" value="CobW_C"/>
    <property type="match status" value="1"/>
</dbReference>
<dbReference type="Pfam" id="PF07683">
    <property type="entry name" value="CobW_C"/>
    <property type="match status" value="1"/>
</dbReference>
<dbReference type="Gene3D" id="3.30.1220.10">
    <property type="entry name" value="CobW-like, C-terminal domain"/>
    <property type="match status" value="1"/>
</dbReference>
<evidence type="ECO:0000313" key="9">
    <source>
        <dbReference type="Proteomes" id="UP000192491"/>
    </source>
</evidence>
<gene>
    <name evidence="8" type="ORF">BWK73_14720</name>
</gene>
<dbReference type="AlphaFoldDB" id="A0A1Y1QST2"/>
<dbReference type="SUPFAM" id="SSF90002">
    <property type="entry name" value="Hypothetical protein YjiA, C-terminal domain"/>
    <property type="match status" value="1"/>
</dbReference>
<evidence type="ECO:0000256" key="4">
    <source>
        <dbReference type="ARBA" id="ARBA00034320"/>
    </source>
</evidence>
<evidence type="ECO:0000256" key="5">
    <source>
        <dbReference type="ARBA" id="ARBA00045658"/>
    </source>
</evidence>
<evidence type="ECO:0000259" key="7">
    <source>
        <dbReference type="SMART" id="SM00833"/>
    </source>
</evidence>
<dbReference type="GO" id="GO:0005737">
    <property type="term" value="C:cytoplasm"/>
    <property type="evidence" value="ECO:0007669"/>
    <property type="project" value="TreeGrafter"/>
</dbReference>
<evidence type="ECO:0000313" key="8">
    <source>
        <dbReference type="EMBL" id="OQX12526.1"/>
    </source>
</evidence>
<reference evidence="8 9" key="1">
    <citation type="submission" date="2017-01" db="EMBL/GenBank/DDBJ databases">
        <title>Novel large sulfur bacteria in the metagenomes of groundwater-fed chemosynthetic microbial mats in the Lake Huron basin.</title>
        <authorList>
            <person name="Sharrar A.M."/>
            <person name="Flood B.E."/>
            <person name="Bailey J.V."/>
            <person name="Jones D.S."/>
            <person name="Biddanda B."/>
            <person name="Ruberg S.A."/>
            <person name="Marcus D.N."/>
            <person name="Dick G.J."/>
        </authorList>
    </citation>
    <scope>NUCLEOTIDE SEQUENCE [LARGE SCALE GENOMIC DNA]</scope>
    <source>
        <strain evidence="8">A8</strain>
    </source>
</reference>